<dbReference type="InterPro" id="IPR005914">
    <property type="entry name" value="Acac_CoA_synth"/>
</dbReference>
<evidence type="ECO:0000313" key="9">
    <source>
        <dbReference type="EMBL" id="MFB9776905.1"/>
    </source>
</evidence>
<name>A0ABV5X390_9MICO</name>
<dbReference type="InterPro" id="IPR042099">
    <property type="entry name" value="ANL_N_sf"/>
</dbReference>
<proteinExistence type="inferred from homology"/>
<dbReference type="PROSITE" id="PS00455">
    <property type="entry name" value="AMP_BINDING"/>
    <property type="match status" value="1"/>
</dbReference>
<comment type="caution">
    <text evidence="9">The sequence shown here is derived from an EMBL/GenBank/DDBJ whole genome shotgun (WGS) entry which is preliminary data.</text>
</comment>
<reference evidence="9 10" key="1">
    <citation type="submission" date="2024-09" db="EMBL/GenBank/DDBJ databases">
        <authorList>
            <person name="Sun Q."/>
            <person name="Mori K."/>
        </authorList>
    </citation>
    <scope>NUCLEOTIDE SEQUENCE [LARGE SCALE GENOMIC DNA]</scope>
    <source>
        <strain evidence="9 10">JCM 11683</strain>
    </source>
</reference>
<evidence type="ECO:0000256" key="5">
    <source>
        <dbReference type="SAM" id="MobiDB-lite"/>
    </source>
</evidence>
<dbReference type="PANTHER" id="PTHR42921:SF1">
    <property type="entry name" value="ACETOACETYL-COA SYNTHETASE"/>
    <property type="match status" value="1"/>
</dbReference>
<evidence type="ECO:0000256" key="4">
    <source>
        <dbReference type="ARBA" id="ARBA00022840"/>
    </source>
</evidence>
<dbReference type="EMBL" id="JBHMAU010000067">
    <property type="protein sequence ID" value="MFB9776905.1"/>
    <property type="molecule type" value="Genomic_DNA"/>
</dbReference>
<dbReference type="PANTHER" id="PTHR42921">
    <property type="entry name" value="ACETOACETYL-COA SYNTHETASE"/>
    <property type="match status" value="1"/>
</dbReference>
<dbReference type="Gene3D" id="3.30.300.30">
    <property type="match status" value="1"/>
</dbReference>
<dbReference type="NCBIfam" id="TIGR01217">
    <property type="entry name" value="ac_ac_CoA_syn"/>
    <property type="match status" value="1"/>
</dbReference>
<evidence type="ECO:0000313" key="10">
    <source>
        <dbReference type="Proteomes" id="UP001589707"/>
    </source>
</evidence>
<evidence type="ECO:0000256" key="1">
    <source>
        <dbReference type="ARBA" id="ARBA00006432"/>
    </source>
</evidence>
<evidence type="ECO:0000256" key="2">
    <source>
        <dbReference type="ARBA" id="ARBA00022598"/>
    </source>
</evidence>
<sequence>MTTLSASESGPIEENGAEMNPETNGSDAVLWTPPPERVKASRVYDYQQWLARTRGVETHGYRQLHAWSVRELDTFWDSIWEYFDVIGNRGDGPVRSGDEMPSVTWFAGATCNYAENIFRHAATRPDAEALVGLHEDERRESFTWRELAGRVGALAAWLREHDVQPGDTVCAVLPNIPQAVEAMLACATVGAVWSVVGPDFGLTGITDRFAQLEAKVLITVDGYLFNGSRLDMRSIVPELRGALPSVEHHILIDQLGDELETREPAAGTALHSEIVAAPVEPVFEPVDFSHPLWVLYSSGTTGKPKGIVHGHGGVTIEALKANALQYDFTPDDRCYMAVATTWVVWNLLINIMTVGATIITYDGSPVAGVPDKQFEILERERATSFGTGAAILSLVEKSGLSPAARYNLSALRKVLSTGSPLPETTWDWIYEHVHDDIHLGSDSGGTDIASGFIGSNPYDPVVRGHLQGAYLGVDAQAFDSHGQPVTGELGEFVVTQPMPSMPVFFWNDPDGSRYREAYFDAFPGVWRHGDWVTHFDDGSFIIHGRSDSTINRGGIRMGSADICQIVDTVEGVQSSMVIGAELGDGDYYMPLFVVPTPGTSLTDELRSTIVSAIREQISPRYVPDEIIEAPAVPTTRTGKMMEVPIKRIFQGGDPASINRATAAEPQVLDWYIERAFAFARDRR</sequence>
<protein>
    <submittedName>
        <fullName evidence="9">Acetoacetate--CoA ligase</fullName>
        <ecNumber evidence="9">6.2.1.16</ecNumber>
    </submittedName>
</protein>
<dbReference type="InterPro" id="IPR025110">
    <property type="entry name" value="AMP-bd_C"/>
</dbReference>
<dbReference type="Pfam" id="PF16177">
    <property type="entry name" value="ACAS_N"/>
    <property type="match status" value="1"/>
</dbReference>
<evidence type="ECO:0000259" key="8">
    <source>
        <dbReference type="Pfam" id="PF16177"/>
    </source>
</evidence>
<dbReference type="InterPro" id="IPR000873">
    <property type="entry name" value="AMP-dep_synth/lig_dom"/>
</dbReference>
<keyword evidence="3" id="KW-0547">Nucleotide-binding</keyword>
<evidence type="ECO:0000256" key="3">
    <source>
        <dbReference type="ARBA" id="ARBA00022741"/>
    </source>
</evidence>
<dbReference type="EC" id="6.2.1.16" evidence="9"/>
<feature type="domain" description="AMP-dependent synthetase/ligase" evidence="6">
    <location>
        <begin position="118"/>
        <end position="497"/>
    </location>
</feature>
<dbReference type="InterPro" id="IPR020845">
    <property type="entry name" value="AMP-binding_CS"/>
</dbReference>
<keyword evidence="4" id="KW-0067">ATP-binding</keyword>
<evidence type="ECO:0000259" key="6">
    <source>
        <dbReference type="Pfam" id="PF00501"/>
    </source>
</evidence>
<dbReference type="Pfam" id="PF00501">
    <property type="entry name" value="AMP-binding"/>
    <property type="match status" value="1"/>
</dbReference>
<dbReference type="InterPro" id="IPR032387">
    <property type="entry name" value="ACAS_N"/>
</dbReference>
<dbReference type="NCBIfam" id="NF002937">
    <property type="entry name" value="PRK03584.1"/>
    <property type="match status" value="1"/>
</dbReference>
<organism evidence="9 10">
    <name type="scientific">Brevibacterium otitidis</name>
    <dbReference type="NCBI Taxonomy" id="53364"/>
    <lineage>
        <taxon>Bacteria</taxon>
        <taxon>Bacillati</taxon>
        <taxon>Actinomycetota</taxon>
        <taxon>Actinomycetes</taxon>
        <taxon>Micrococcales</taxon>
        <taxon>Brevibacteriaceae</taxon>
        <taxon>Brevibacterium</taxon>
    </lineage>
</organism>
<feature type="region of interest" description="Disordered" evidence="5">
    <location>
        <begin position="1"/>
        <end position="29"/>
    </location>
</feature>
<feature type="domain" description="Acetyl-coenzyme A synthetase N-terminal" evidence="8">
    <location>
        <begin position="61"/>
        <end position="116"/>
    </location>
</feature>
<keyword evidence="10" id="KW-1185">Reference proteome</keyword>
<dbReference type="GO" id="GO:0030729">
    <property type="term" value="F:acetoacetate-CoA ligase activity"/>
    <property type="evidence" value="ECO:0007669"/>
    <property type="project" value="UniProtKB-EC"/>
</dbReference>
<keyword evidence="2 9" id="KW-0436">Ligase</keyword>
<dbReference type="SUPFAM" id="SSF56801">
    <property type="entry name" value="Acetyl-CoA synthetase-like"/>
    <property type="match status" value="1"/>
</dbReference>
<accession>A0ABV5X390</accession>
<dbReference type="InterPro" id="IPR045851">
    <property type="entry name" value="AMP-bd_C_sf"/>
</dbReference>
<dbReference type="Proteomes" id="UP001589707">
    <property type="component" value="Unassembled WGS sequence"/>
</dbReference>
<dbReference type="Pfam" id="PF13193">
    <property type="entry name" value="AMP-binding_C"/>
    <property type="match status" value="1"/>
</dbReference>
<comment type="similarity">
    <text evidence="1">Belongs to the ATP-dependent AMP-binding enzyme family.</text>
</comment>
<gene>
    <name evidence="9" type="ORF">ACFFN1_10940</name>
</gene>
<feature type="domain" description="AMP-binding enzyme C-terminal" evidence="7">
    <location>
        <begin position="566"/>
        <end position="639"/>
    </location>
</feature>
<evidence type="ECO:0000259" key="7">
    <source>
        <dbReference type="Pfam" id="PF13193"/>
    </source>
</evidence>
<dbReference type="Gene3D" id="3.40.50.12780">
    <property type="entry name" value="N-terminal domain of ligase-like"/>
    <property type="match status" value="1"/>
</dbReference>
<dbReference type="RefSeq" id="WP_376840765.1">
    <property type="nucleotide sequence ID" value="NZ_JBHMAU010000067.1"/>
</dbReference>